<dbReference type="GeneID" id="77676952"/>
<dbReference type="RefSeq" id="XP_052903765.1">
    <property type="nucleotide sequence ID" value="XM_053049594.1"/>
</dbReference>
<keyword evidence="2" id="KW-1185">Reference proteome</keyword>
<dbReference type="AlphaFoldDB" id="A0A086IZ92"/>
<dbReference type="HOGENOM" id="CLU_009683_4_0_1"/>
<dbReference type="EMBL" id="AKIJ01000005">
    <property type="protein sequence ID" value="KFG25210.1"/>
    <property type="molecule type" value="Genomic_DNA"/>
</dbReference>
<name>A0A086IZ92_NEMA1</name>
<accession>A0A086IZ92</accession>
<gene>
    <name evidence="1" type="ORF">NESG_01979</name>
</gene>
<proteinExistence type="predicted"/>
<organism evidence="1 2">
    <name type="scientific">Nematocida ausubeli (strain ATCC PRA-371 / ERTm2)</name>
    <name type="common">Nematode killer fungus</name>
    <dbReference type="NCBI Taxonomy" id="1913371"/>
    <lineage>
        <taxon>Eukaryota</taxon>
        <taxon>Fungi</taxon>
        <taxon>Fungi incertae sedis</taxon>
        <taxon>Microsporidia</taxon>
        <taxon>Nematocida</taxon>
    </lineage>
</organism>
<reference evidence="1 2" key="1">
    <citation type="journal article" date="2014" name="Genome Announc.">
        <title>Genome Sequence of the Microsporidian Species Nematocida sp1 Strain ERTm6 (ATCC PRA-372).</title>
        <authorList>
            <person name="Bakowski M.A."/>
            <person name="Priest M."/>
            <person name="Young S."/>
            <person name="Cuomo C.A."/>
            <person name="Troemel E.R."/>
        </authorList>
    </citation>
    <scope>NUCLEOTIDE SEQUENCE [LARGE SCALE GENOMIC DNA]</scope>
    <source>
        <strain evidence="1 2">ERTm6</strain>
    </source>
</reference>
<evidence type="ECO:0000313" key="1">
    <source>
        <dbReference type="EMBL" id="KFG25210.1"/>
    </source>
</evidence>
<comment type="caution">
    <text evidence="1">The sequence shown here is derived from an EMBL/GenBank/DDBJ whole genome shotgun (WGS) entry which is preliminary data.</text>
</comment>
<dbReference type="Proteomes" id="UP000054524">
    <property type="component" value="Unassembled WGS sequence"/>
</dbReference>
<dbReference type="OrthoDB" id="10282937at2759"/>
<protein>
    <submittedName>
        <fullName evidence="1">Uncharacterized protein</fullName>
    </submittedName>
</protein>
<evidence type="ECO:0000313" key="2">
    <source>
        <dbReference type="Proteomes" id="UP000054524"/>
    </source>
</evidence>
<sequence>MRTRIRNGTCRYVYVNNRKEKTSTMPCTRRASIGSVTKMVLIAALLAMQNVFGFIEIEDASEVQKAVVCKIEGVDYIPRPDGSLSPIMLYLGKKSNDICCYRALSSNINSHIIVSDKENEDKHKRDTAKDTVYAESASGGKLEESTASHFSAMTNMIPFRSKTSEITLQEDDKDLFTLFLNSDLVKSYAHRIVIALLLKVEGVNVPLFLEKDKDTTTKLVWRWRDQKKEFFSINILDAAKEILKRRGQGEEESSVYKKNIVKTIQYFISVDENKIAKKNPVERENLHDKTKYWKDEYMNSRNWLIQVYIYCYIRTKEDAIKFNKEVYAVLSECMQQNQKSFSIVESQEQKFFKKCFMPKNTESKALSYWEKLKSLNDIDINPEPVQLLPFTNSRHLPTRKMVEISIQGNLHLKTEVFASDIESALLGLFCCFVYDSKENKYNLDHMPLLMKEIKDLFPMPFNSNKSFSDKECELAIDSECMHPGNKIPKKICEEWAKIIRIIVENEDTISCKTNTDGTRAIKSDICNFFIIFLKLINSYDCSNKKVIEDIRKDIMGIGKEKDLKKQKILYSNFKDKIQSYISELFSFFSRNHTASKDIYEWYEKTPSNMKKEKLFVNFIPTIIQENHAEYYLIGTLEIYYAYERQAQPIILQLTTLKKAFLALGEPIIKLDKSIKKEIDNLKLTIGEIEHDTYPEYIISIYIQSIWVHSSDYIIIDSHINRDNEHISTKPASFQPWYHNSICIDELLNGMEKQISSHTQTKKYNIFNARVGYNLIGNMQLHTRRLLLFLIVYIGLKHTPSDIALINSFYTIANNNIKKRMAAVGLDYMEKVLENLLIINADLDIANVIAAYAQIYGDCNPECLCVLFKRLLSKGIDTDKILKYVNKYSTIVEKEPSLKKSL</sequence>